<dbReference type="PANTHER" id="PTHR11097:SF14">
    <property type="entry name" value="EXOSOME COMPLEX COMPONENT RRP45"/>
    <property type="match status" value="1"/>
</dbReference>
<protein>
    <recommendedName>
        <fullName evidence="4">Exosome complex component RRP45</fullName>
    </recommendedName>
    <alternativeName>
        <fullName evidence="10">Ribosomal RNA-processing protein 45</fullName>
    </alternativeName>
</protein>
<dbReference type="eggNOG" id="KOG1614">
    <property type="taxonomic scope" value="Eukaryota"/>
</dbReference>
<evidence type="ECO:0000256" key="3">
    <source>
        <dbReference type="ARBA" id="ARBA00006678"/>
    </source>
</evidence>
<dbReference type="GO" id="GO:0000467">
    <property type="term" value="P:exonucleolytic trimming to generate mature 3'-end of 5.8S rRNA from tricistronic rRNA transcript (SSU-rRNA, 5.8S rRNA, LSU-rRNA)"/>
    <property type="evidence" value="ECO:0007669"/>
    <property type="project" value="TreeGrafter"/>
</dbReference>
<dbReference type="SUPFAM" id="SSF54211">
    <property type="entry name" value="Ribosomal protein S5 domain 2-like"/>
    <property type="match status" value="1"/>
</dbReference>
<keyword evidence="8" id="KW-0694">RNA-binding</keyword>
<dbReference type="GO" id="GO:0016075">
    <property type="term" value="P:rRNA catabolic process"/>
    <property type="evidence" value="ECO:0007669"/>
    <property type="project" value="TreeGrafter"/>
</dbReference>
<accession>R4XD28</accession>
<dbReference type="Gene3D" id="3.30.230.70">
    <property type="entry name" value="GHMP Kinase, N-terminal domain"/>
    <property type="match status" value="1"/>
</dbReference>
<dbReference type="InterPro" id="IPR001247">
    <property type="entry name" value="ExoRNase_PH_dom1"/>
</dbReference>
<dbReference type="GO" id="GO:0035925">
    <property type="term" value="F:mRNA 3'-UTR AU-rich region binding"/>
    <property type="evidence" value="ECO:0007669"/>
    <property type="project" value="TreeGrafter"/>
</dbReference>
<dbReference type="GO" id="GO:0000176">
    <property type="term" value="C:nuclear exosome (RNase complex)"/>
    <property type="evidence" value="ECO:0007669"/>
    <property type="project" value="TreeGrafter"/>
</dbReference>
<dbReference type="InterPro" id="IPR033100">
    <property type="entry name" value="Rrp45"/>
</dbReference>
<dbReference type="CDD" id="cd11368">
    <property type="entry name" value="RNase_PH_RRP45"/>
    <property type="match status" value="1"/>
</dbReference>
<reference evidence="14 15" key="1">
    <citation type="journal article" date="2013" name="MBio">
        <title>Genome sequencing of the plant pathogen Taphrina deformans, the causal agent of peach leaf curl.</title>
        <authorList>
            <person name="Cisse O.H."/>
            <person name="Almeida J.M.G.C.F."/>
            <person name="Fonseca A."/>
            <person name="Kumar A.A."/>
            <person name="Salojaervi J."/>
            <person name="Overmyer K."/>
            <person name="Hauser P.M."/>
            <person name="Pagni M."/>
        </authorList>
    </citation>
    <scope>NUCLEOTIDE SEQUENCE [LARGE SCALE GENOMIC DNA]</scope>
    <source>
        <strain evidence="15">PYCC 5710 / ATCC 11124 / CBS 356.35 / IMI 108563 / JCM 9778 / NBRC 8474</strain>
    </source>
</reference>
<evidence type="ECO:0000256" key="10">
    <source>
        <dbReference type="ARBA" id="ARBA00077933"/>
    </source>
</evidence>
<dbReference type="PANTHER" id="PTHR11097">
    <property type="entry name" value="EXOSOME COMPLEX EXONUCLEASE RIBOSOMAL RNA PROCESSING PROTEIN"/>
    <property type="match status" value="1"/>
</dbReference>
<dbReference type="GO" id="GO:0000177">
    <property type="term" value="C:cytoplasmic exosome (RNase complex)"/>
    <property type="evidence" value="ECO:0007669"/>
    <property type="project" value="TreeGrafter"/>
</dbReference>
<evidence type="ECO:0000256" key="6">
    <source>
        <dbReference type="ARBA" id="ARBA00022552"/>
    </source>
</evidence>
<keyword evidence="9" id="KW-0539">Nucleus</keyword>
<dbReference type="GO" id="GO:0071035">
    <property type="term" value="P:nuclear polyadenylation-dependent rRNA catabolic process"/>
    <property type="evidence" value="ECO:0007669"/>
    <property type="project" value="TreeGrafter"/>
</dbReference>
<dbReference type="GO" id="GO:0034473">
    <property type="term" value="P:U1 snRNA 3'-end processing"/>
    <property type="evidence" value="ECO:0007669"/>
    <property type="project" value="TreeGrafter"/>
</dbReference>
<evidence type="ECO:0000256" key="4">
    <source>
        <dbReference type="ARBA" id="ARBA00019572"/>
    </source>
</evidence>
<dbReference type="EMBL" id="CAHR02000080">
    <property type="protein sequence ID" value="CCG82313.1"/>
    <property type="molecule type" value="Genomic_DNA"/>
</dbReference>
<dbReference type="InterPro" id="IPR050590">
    <property type="entry name" value="Exosome_comp_Rrp42_subfam"/>
</dbReference>
<proteinExistence type="inferred from homology"/>
<dbReference type="InterPro" id="IPR020568">
    <property type="entry name" value="Ribosomal_Su5_D2-typ_SF"/>
</dbReference>
<dbReference type="FunFam" id="3.30.230.70:FF:000005">
    <property type="entry name" value="Exosome complex component RRP45"/>
    <property type="match status" value="1"/>
</dbReference>
<comment type="caution">
    <text evidence="14">The sequence shown here is derived from an EMBL/GenBank/DDBJ whole genome shotgun (WGS) entry which is preliminary data.</text>
</comment>
<evidence type="ECO:0000256" key="1">
    <source>
        <dbReference type="ARBA" id="ARBA00004496"/>
    </source>
</evidence>
<dbReference type="InterPro" id="IPR015847">
    <property type="entry name" value="ExoRNase_PH_dom2"/>
</dbReference>
<organism evidence="14 15">
    <name type="scientific">Taphrina deformans (strain PYCC 5710 / ATCC 11124 / CBS 356.35 / IMI 108563 / JCM 9778 / NBRC 8474)</name>
    <name type="common">Peach leaf curl fungus</name>
    <name type="synonym">Lalaria deformans</name>
    <dbReference type="NCBI Taxonomy" id="1097556"/>
    <lineage>
        <taxon>Eukaryota</taxon>
        <taxon>Fungi</taxon>
        <taxon>Dikarya</taxon>
        <taxon>Ascomycota</taxon>
        <taxon>Taphrinomycotina</taxon>
        <taxon>Taphrinomycetes</taxon>
        <taxon>Taphrinales</taxon>
        <taxon>Taphrinaceae</taxon>
        <taxon>Taphrina</taxon>
    </lineage>
</organism>
<keyword evidence="5" id="KW-0963">Cytoplasm</keyword>
<feature type="domain" description="Exoribonuclease phosphorolytic" evidence="12">
    <location>
        <begin position="32"/>
        <end position="163"/>
    </location>
</feature>
<keyword evidence="6" id="KW-0698">rRNA processing</keyword>
<dbReference type="STRING" id="1097556.R4XD28"/>
<dbReference type="GO" id="GO:0005730">
    <property type="term" value="C:nucleolus"/>
    <property type="evidence" value="ECO:0007669"/>
    <property type="project" value="UniProtKB-SubCell"/>
</dbReference>
<evidence type="ECO:0000256" key="9">
    <source>
        <dbReference type="ARBA" id="ARBA00023242"/>
    </source>
</evidence>
<evidence type="ECO:0000256" key="2">
    <source>
        <dbReference type="ARBA" id="ARBA00004604"/>
    </source>
</evidence>
<evidence type="ECO:0000259" key="13">
    <source>
        <dbReference type="Pfam" id="PF03725"/>
    </source>
</evidence>
<comment type="similarity">
    <text evidence="3">Belongs to the RNase PH family.</text>
</comment>
<dbReference type="InterPro" id="IPR027408">
    <property type="entry name" value="PNPase/RNase_PH_dom_sf"/>
</dbReference>
<gene>
    <name evidence="14" type="ORF">TAPDE_002333</name>
</gene>
<evidence type="ECO:0000256" key="7">
    <source>
        <dbReference type="ARBA" id="ARBA00022835"/>
    </source>
</evidence>
<dbReference type="Proteomes" id="UP000013776">
    <property type="component" value="Unassembled WGS sequence"/>
</dbReference>
<sequence>MPRDLEPSHAESQFVLEALEEQLRLDFRGASEFRKLSLSFGSEYGLVEVLLGETRVLCRVTATIVRPFEDRPFDGQFIVNTEMSAFVGQSRGPGQNEEELLISRTLEKSVRRSRALDTESLCIVAGKQCWQIRADIHFLNNEGNLLDAACLALTTSLLHFRRPDTKVHGEQVTVYTLKQRVPVPLQLTHLPICLTFSFFSHGKIVLIDASRQEEILRSGEISITMNKSKELSQINKAGGVAITPDVLMKCLNIAVAKTQELTKVIEDAVKNDLRSKEEQFIGGQAESDRVQGVDDRPGV</sequence>
<dbReference type="OrthoDB" id="10264038at2759"/>
<dbReference type="GO" id="GO:0071028">
    <property type="term" value="P:nuclear mRNA surveillance"/>
    <property type="evidence" value="ECO:0007669"/>
    <property type="project" value="TreeGrafter"/>
</dbReference>
<feature type="domain" description="Exoribonuclease phosphorolytic" evidence="13">
    <location>
        <begin position="189"/>
        <end position="256"/>
    </location>
</feature>
<dbReference type="GO" id="GO:0034476">
    <property type="term" value="P:U5 snRNA 3'-end processing"/>
    <property type="evidence" value="ECO:0007669"/>
    <property type="project" value="TreeGrafter"/>
</dbReference>
<comment type="subcellular location">
    <subcellularLocation>
        <location evidence="1">Cytoplasm</location>
    </subcellularLocation>
    <subcellularLocation>
        <location evidence="2">Nucleus</location>
        <location evidence="2">Nucleolus</location>
    </subcellularLocation>
</comment>
<evidence type="ECO:0000313" key="14">
    <source>
        <dbReference type="EMBL" id="CCG82313.1"/>
    </source>
</evidence>
<dbReference type="AlphaFoldDB" id="R4XD28"/>
<dbReference type="GO" id="GO:0034475">
    <property type="term" value="P:U4 snRNA 3'-end processing"/>
    <property type="evidence" value="ECO:0007669"/>
    <property type="project" value="TreeGrafter"/>
</dbReference>
<keyword evidence="15" id="KW-1185">Reference proteome</keyword>
<feature type="compositionally biased region" description="Basic and acidic residues" evidence="11">
    <location>
        <begin position="286"/>
        <end position="299"/>
    </location>
</feature>
<dbReference type="InterPro" id="IPR036345">
    <property type="entry name" value="ExoRNase_PH_dom2_sf"/>
</dbReference>
<dbReference type="VEuPathDB" id="FungiDB:TAPDE_002333"/>
<dbReference type="Pfam" id="PF03725">
    <property type="entry name" value="RNase_PH_C"/>
    <property type="match status" value="1"/>
</dbReference>
<evidence type="ECO:0000256" key="5">
    <source>
        <dbReference type="ARBA" id="ARBA00022490"/>
    </source>
</evidence>
<evidence type="ECO:0000259" key="12">
    <source>
        <dbReference type="Pfam" id="PF01138"/>
    </source>
</evidence>
<evidence type="ECO:0000256" key="11">
    <source>
        <dbReference type="SAM" id="MobiDB-lite"/>
    </source>
</evidence>
<feature type="region of interest" description="Disordered" evidence="11">
    <location>
        <begin position="279"/>
        <end position="299"/>
    </location>
</feature>
<evidence type="ECO:0000256" key="8">
    <source>
        <dbReference type="ARBA" id="ARBA00022884"/>
    </source>
</evidence>
<name>R4XD28_TAPDE</name>
<keyword evidence="7" id="KW-0271">Exosome</keyword>
<dbReference type="SUPFAM" id="SSF55666">
    <property type="entry name" value="Ribonuclease PH domain 2-like"/>
    <property type="match status" value="1"/>
</dbReference>
<dbReference type="Pfam" id="PF01138">
    <property type="entry name" value="RNase_PH"/>
    <property type="match status" value="1"/>
</dbReference>
<dbReference type="GO" id="GO:0071038">
    <property type="term" value="P:TRAMP-dependent tRNA surveillance pathway"/>
    <property type="evidence" value="ECO:0007669"/>
    <property type="project" value="TreeGrafter"/>
</dbReference>
<evidence type="ECO:0000313" key="15">
    <source>
        <dbReference type="Proteomes" id="UP000013776"/>
    </source>
</evidence>